<sequence length="183" mass="20158">MTAQEQIETLLGRVASGDRTAFRKLYAATSARLYGISLRILRDESLAEEVLEEVYVGIWERAGQYRTAQAAPLTWLVTITRDAAIARLSAERAAGKAAGPLEITERLYAPRPGPESLAQLREEARVLETCLRELPPGRADMLRQAYLYGATYADLADNAGVTQGSLRAALRADLIHLRDCLSR</sequence>
<dbReference type="InterPro" id="IPR039425">
    <property type="entry name" value="RNA_pol_sigma-70-like"/>
</dbReference>
<evidence type="ECO:0000313" key="7">
    <source>
        <dbReference type="Proteomes" id="UP000207598"/>
    </source>
</evidence>
<keyword evidence="4" id="KW-0804">Transcription</keyword>
<dbReference type="OrthoDB" id="9803470at2"/>
<dbReference type="InterPro" id="IPR007627">
    <property type="entry name" value="RNA_pol_sigma70_r2"/>
</dbReference>
<dbReference type="Pfam" id="PF04542">
    <property type="entry name" value="Sigma70_r2"/>
    <property type="match status" value="1"/>
</dbReference>
<dbReference type="AlphaFoldDB" id="A0A238KLC7"/>
<gene>
    <name evidence="6" type="primary">sigK_1</name>
    <name evidence="6" type="ORF">MAA8898_02857</name>
</gene>
<dbReference type="PANTHER" id="PTHR43133:SF62">
    <property type="entry name" value="RNA POLYMERASE SIGMA FACTOR SIGZ"/>
    <property type="match status" value="1"/>
</dbReference>
<dbReference type="Gene3D" id="1.10.10.10">
    <property type="entry name" value="Winged helix-like DNA-binding domain superfamily/Winged helix DNA-binding domain"/>
    <property type="match status" value="1"/>
</dbReference>
<dbReference type="InterPro" id="IPR014284">
    <property type="entry name" value="RNA_pol_sigma-70_dom"/>
</dbReference>
<dbReference type="PANTHER" id="PTHR43133">
    <property type="entry name" value="RNA POLYMERASE ECF-TYPE SIGMA FACTO"/>
    <property type="match status" value="1"/>
</dbReference>
<evidence type="ECO:0000259" key="5">
    <source>
        <dbReference type="Pfam" id="PF04542"/>
    </source>
</evidence>
<evidence type="ECO:0000313" key="6">
    <source>
        <dbReference type="EMBL" id="SMX43564.1"/>
    </source>
</evidence>
<keyword evidence="7" id="KW-1185">Reference proteome</keyword>
<keyword evidence="3" id="KW-0731">Sigma factor</keyword>
<dbReference type="Gene3D" id="1.10.1740.10">
    <property type="match status" value="1"/>
</dbReference>
<evidence type="ECO:0000256" key="2">
    <source>
        <dbReference type="ARBA" id="ARBA00023015"/>
    </source>
</evidence>
<dbReference type="Proteomes" id="UP000207598">
    <property type="component" value="Unassembled WGS sequence"/>
</dbReference>
<name>A0A238KLC7_9RHOB</name>
<comment type="similarity">
    <text evidence="1">Belongs to the sigma-70 factor family. ECF subfamily.</text>
</comment>
<dbReference type="GO" id="GO:0016987">
    <property type="term" value="F:sigma factor activity"/>
    <property type="evidence" value="ECO:0007669"/>
    <property type="project" value="UniProtKB-KW"/>
</dbReference>
<organism evidence="6 7">
    <name type="scientific">Maliponia aquimaris</name>
    <dbReference type="NCBI Taxonomy" id="1673631"/>
    <lineage>
        <taxon>Bacteria</taxon>
        <taxon>Pseudomonadati</taxon>
        <taxon>Pseudomonadota</taxon>
        <taxon>Alphaproteobacteria</taxon>
        <taxon>Rhodobacterales</taxon>
        <taxon>Paracoccaceae</taxon>
        <taxon>Maliponia</taxon>
    </lineage>
</organism>
<accession>A0A238KLC7</accession>
<dbReference type="InterPro" id="IPR013325">
    <property type="entry name" value="RNA_pol_sigma_r2"/>
</dbReference>
<dbReference type="SUPFAM" id="SSF88946">
    <property type="entry name" value="Sigma2 domain of RNA polymerase sigma factors"/>
    <property type="match status" value="1"/>
</dbReference>
<evidence type="ECO:0000256" key="4">
    <source>
        <dbReference type="ARBA" id="ARBA00023163"/>
    </source>
</evidence>
<dbReference type="EMBL" id="FXYF01000007">
    <property type="protein sequence ID" value="SMX43564.1"/>
    <property type="molecule type" value="Genomic_DNA"/>
</dbReference>
<dbReference type="InterPro" id="IPR013324">
    <property type="entry name" value="RNA_pol_sigma_r3/r4-like"/>
</dbReference>
<feature type="domain" description="RNA polymerase sigma-70 region 2" evidence="5">
    <location>
        <begin position="25"/>
        <end position="92"/>
    </location>
</feature>
<evidence type="ECO:0000256" key="1">
    <source>
        <dbReference type="ARBA" id="ARBA00010641"/>
    </source>
</evidence>
<keyword evidence="2" id="KW-0805">Transcription regulation</keyword>
<dbReference type="NCBIfam" id="TIGR02937">
    <property type="entry name" value="sigma70-ECF"/>
    <property type="match status" value="1"/>
</dbReference>
<dbReference type="GO" id="GO:0006352">
    <property type="term" value="P:DNA-templated transcription initiation"/>
    <property type="evidence" value="ECO:0007669"/>
    <property type="project" value="InterPro"/>
</dbReference>
<proteinExistence type="inferred from homology"/>
<evidence type="ECO:0000256" key="3">
    <source>
        <dbReference type="ARBA" id="ARBA00023082"/>
    </source>
</evidence>
<dbReference type="InterPro" id="IPR036388">
    <property type="entry name" value="WH-like_DNA-bd_sf"/>
</dbReference>
<dbReference type="RefSeq" id="WP_094021675.1">
    <property type="nucleotide sequence ID" value="NZ_FXYF01000007.1"/>
</dbReference>
<protein>
    <submittedName>
        <fullName evidence="6">ECF RNA polymerase sigma factor SigK</fullName>
    </submittedName>
</protein>
<reference evidence="6 7" key="1">
    <citation type="submission" date="2017-05" db="EMBL/GenBank/DDBJ databases">
        <authorList>
            <person name="Song R."/>
            <person name="Chenine A.L."/>
            <person name="Ruprecht R.M."/>
        </authorList>
    </citation>
    <scope>NUCLEOTIDE SEQUENCE [LARGE SCALE GENOMIC DNA]</scope>
    <source>
        <strain evidence="6 7">CECT 8898</strain>
    </source>
</reference>
<dbReference type="SUPFAM" id="SSF88659">
    <property type="entry name" value="Sigma3 and sigma4 domains of RNA polymerase sigma factors"/>
    <property type="match status" value="1"/>
</dbReference>